<protein>
    <recommendedName>
        <fullName evidence="4">BZIP domain-containing protein</fullName>
    </recommendedName>
</protein>
<dbReference type="PANTHER" id="PTHR38116">
    <property type="entry name" value="CHROMOSOME 7, WHOLE GENOME SHOTGUN SEQUENCE"/>
    <property type="match status" value="1"/>
</dbReference>
<evidence type="ECO:0000313" key="3">
    <source>
        <dbReference type="Proteomes" id="UP000509510"/>
    </source>
</evidence>
<dbReference type="InterPro" id="IPR021833">
    <property type="entry name" value="DUF3425"/>
</dbReference>
<dbReference type="RefSeq" id="XP_035346474.1">
    <property type="nucleotide sequence ID" value="XM_035490581.1"/>
</dbReference>
<dbReference type="OrthoDB" id="2245989at2759"/>
<keyword evidence="3" id="KW-1185">Reference proteome</keyword>
<reference evidence="3" key="1">
    <citation type="submission" date="2020-06" db="EMBL/GenBank/DDBJ databases">
        <title>A chromosome-scale genome assembly of Talaromyces rugulosus W13939.</title>
        <authorList>
            <person name="Wang B."/>
            <person name="Guo L."/>
            <person name="Ye K."/>
            <person name="Wang L."/>
        </authorList>
    </citation>
    <scope>NUCLEOTIDE SEQUENCE [LARGE SCALE GENOMIC DNA]</scope>
    <source>
        <strain evidence="3">W13939</strain>
    </source>
</reference>
<dbReference type="GeneID" id="55994933"/>
<organism evidence="2 3">
    <name type="scientific">Talaromyces rugulosus</name>
    <name type="common">Penicillium rugulosum</name>
    <dbReference type="NCBI Taxonomy" id="121627"/>
    <lineage>
        <taxon>Eukaryota</taxon>
        <taxon>Fungi</taxon>
        <taxon>Dikarya</taxon>
        <taxon>Ascomycota</taxon>
        <taxon>Pezizomycotina</taxon>
        <taxon>Eurotiomycetes</taxon>
        <taxon>Eurotiomycetidae</taxon>
        <taxon>Eurotiales</taxon>
        <taxon>Trichocomaceae</taxon>
        <taxon>Talaromyces</taxon>
        <taxon>Talaromyces sect. Islandici</taxon>
    </lineage>
</organism>
<dbReference type="KEGG" id="trg:TRUGW13939_07440"/>
<feature type="region of interest" description="Disordered" evidence="1">
    <location>
        <begin position="44"/>
        <end position="77"/>
    </location>
</feature>
<evidence type="ECO:0000313" key="2">
    <source>
        <dbReference type="EMBL" id="QKX60297.1"/>
    </source>
</evidence>
<dbReference type="EMBL" id="CP055901">
    <property type="protein sequence ID" value="QKX60297.1"/>
    <property type="molecule type" value="Genomic_DNA"/>
</dbReference>
<evidence type="ECO:0000256" key="1">
    <source>
        <dbReference type="SAM" id="MobiDB-lite"/>
    </source>
</evidence>
<evidence type="ECO:0008006" key="4">
    <source>
        <dbReference type="Google" id="ProtNLM"/>
    </source>
</evidence>
<dbReference type="Pfam" id="PF11905">
    <property type="entry name" value="DUF3425"/>
    <property type="match status" value="1"/>
</dbReference>
<dbReference type="AlphaFoldDB" id="A0A7H8R238"/>
<dbReference type="Proteomes" id="UP000509510">
    <property type="component" value="Chromosome IV"/>
</dbReference>
<dbReference type="PANTHER" id="PTHR38116:SF1">
    <property type="entry name" value="BZIP DOMAIN-CONTAINING PROTEIN"/>
    <property type="match status" value="1"/>
</dbReference>
<accession>A0A7H8R238</accession>
<name>A0A7H8R238_TALRU</name>
<feature type="compositionally biased region" description="Basic residues" evidence="1">
    <location>
        <begin position="52"/>
        <end position="67"/>
    </location>
</feature>
<dbReference type="CDD" id="cd14688">
    <property type="entry name" value="bZIP_YAP"/>
    <property type="match status" value="1"/>
</dbReference>
<gene>
    <name evidence="2" type="ORF">TRUGW13939_07440</name>
</gene>
<sequence length="297" mass="33628">MENSNHPTGQSAMPLANQNLSIQFGILDEWIGVTDPKKRRIIQNRLNQRLSRERRRATTKKTGRSKPRGTWPPTAIGSTSKINFAQLDECLIFGPTSEKARQIMQTLEAMIHTEFALGSPNADMLLGVTRLNILRALNTNTDVLGYDSVKLMNDDAQSPFNMVGPMAADSEGTLLPLALRPTQIQRTVPHHPWLDLFPIPRMRDIMILAGDSYDDVRLCHDMLGDRYSRIDLEGKAGLIVWKDPWDPTGWEVTPTYMKFWGWTVEGCWDLFSSTNAWRAKRGEKALFKLPEEGGEYS</sequence>
<proteinExistence type="predicted"/>